<dbReference type="EMBL" id="MVBM01000010">
    <property type="protein sequence ID" value="OOK65847.1"/>
    <property type="molecule type" value="Genomic_DNA"/>
</dbReference>
<dbReference type="AlphaFoldDB" id="A0A1V3WFU3"/>
<evidence type="ECO:0000313" key="1">
    <source>
        <dbReference type="EMBL" id="OOK65847.1"/>
    </source>
</evidence>
<accession>A0A1V3WFU3</accession>
<sequence length="85" mass="9147">MGDSTPTISEMDFSSAIHWGRVNSELAITAGRKTAARVSRMMSLVRRITGAASCRKRRCRARQLACCSDDPSGGVRCAVLVLSTT</sequence>
<organism evidence="1 2">
    <name type="scientific">Mycobacterium kansasii</name>
    <dbReference type="NCBI Taxonomy" id="1768"/>
    <lineage>
        <taxon>Bacteria</taxon>
        <taxon>Bacillati</taxon>
        <taxon>Actinomycetota</taxon>
        <taxon>Actinomycetes</taxon>
        <taxon>Mycobacteriales</taxon>
        <taxon>Mycobacteriaceae</taxon>
        <taxon>Mycobacterium</taxon>
    </lineage>
</organism>
<proteinExistence type="predicted"/>
<reference evidence="1 2" key="1">
    <citation type="submission" date="2017-02" db="EMBL/GenBank/DDBJ databases">
        <title>Complete genome sequences of Mycobacterium kansasii strains isolated from rhesus macaques.</title>
        <authorList>
            <person name="Panda A."/>
            <person name="Nagaraj S."/>
            <person name="Zhao X."/>
            <person name="Tettelin H."/>
            <person name="Detolla L.J."/>
        </authorList>
    </citation>
    <scope>NUCLEOTIDE SEQUENCE [LARGE SCALE GENOMIC DNA]</scope>
    <source>
        <strain evidence="1 2">11-3813</strain>
    </source>
</reference>
<gene>
    <name evidence="1" type="ORF">BZL30_8658</name>
</gene>
<evidence type="ECO:0000313" key="2">
    <source>
        <dbReference type="Proteomes" id="UP000189229"/>
    </source>
</evidence>
<name>A0A1V3WFU3_MYCKA</name>
<protein>
    <submittedName>
        <fullName evidence="1">Uncharacterized protein</fullName>
    </submittedName>
</protein>
<dbReference type="Proteomes" id="UP000189229">
    <property type="component" value="Unassembled WGS sequence"/>
</dbReference>
<comment type="caution">
    <text evidence="1">The sequence shown here is derived from an EMBL/GenBank/DDBJ whole genome shotgun (WGS) entry which is preliminary data.</text>
</comment>